<dbReference type="PANTHER" id="PTHR16301:SF20">
    <property type="entry name" value="IMPACT FAMILY MEMBER YIGZ"/>
    <property type="match status" value="1"/>
</dbReference>
<dbReference type="InterPro" id="IPR035647">
    <property type="entry name" value="EFG_III/V"/>
</dbReference>
<dbReference type="Proteomes" id="UP000029224">
    <property type="component" value="Unassembled WGS sequence"/>
</dbReference>
<evidence type="ECO:0000313" key="4">
    <source>
        <dbReference type="EMBL" id="GAL37519.1"/>
    </source>
</evidence>
<protein>
    <recommendedName>
        <fullName evidence="6">Protein co-occurring with transport systems</fullName>
    </recommendedName>
</protein>
<dbReference type="InterPro" id="IPR001498">
    <property type="entry name" value="Impact_N"/>
</dbReference>
<keyword evidence="5" id="KW-1185">Reference proteome</keyword>
<accession>A0A090TFK7</accession>
<dbReference type="SUPFAM" id="SSF54980">
    <property type="entry name" value="EF-G C-terminal domain-like"/>
    <property type="match status" value="1"/>
</dbReference>
<comment type="similarity">
    <text evidence="1">Belongs to the IMPACT family.</text>
</comment>
<organism evidence="4 5">
    <name type="scientific">Vibrio maritimus</name>
    <dbReference type="NCBI Taxonomy" id="990268"/>
    <lineage>
        <taxon>Bacteria</taxon>
        <taxon>Pseudomonadati</taxon>
        <taxon>Pseudomonadota</taxon>
        <taxon>Gammaproteobacteria</taxon>
        <taxon>Vibrionales</taxon>
        <taxon>Vibrionaceae</taxon>
        <taxon>Vibrio</taxon>
    </lineage>
</organism>
<evidence type="ECO:0000313" key="5">
    <source>
        <dbReference type="Proteomes" id="UP000029224"/>
    </source>
</evidence>
<dbReference type="EMBL" id="BBMT01000017">
    <property type="protein sequence ID" value="GAL37519.1"/>
    <property type="molecule type" value="Genomic_DNA"/>
</dbReference>
<dbReference type="AlphaFoldDB" id="A0A090TFK7"/>
<reference evidence="4 5" key="2">
    <citation type="submission" date="2014-09" db="EMBL/GenBank/DDBJ databases">
        <authorList>
            <consortium name="NBRP consortium"/>
            <person name="Sawabe T."/>
            <person name="Meirelles P."/>
            <person name="Nakanishi M."/>
            <person name="Sayaka M."/>
            <person name="Hattori M."/>
            <person name="Ohkuma M."/>
        </authorList>
    </citation>
    <scope>NUCLEOTIDE SEQUENCE [LARGE SCALE GENOMIC DNA]</scope>
    <source>
        <strain evidence="4 5">JCM 19240</strain>
    </source>
</reference>
<dbReference type="PANTHER" id="PTHR16301">
    <property type="entry name" value="IMPACT-RELATED"/>
    <property type="match status" value="1"/>
</dbReference>
<gene>
    <name evidence="4" type="ORF">JCM19240_1455</name>
</gene>
<dbReference type="InterPro" id="IPR020568">
    <property type="entry name" value="Ribosomal_Su5_D2-typ_SF"/>
</dbReference>
<sequence>MMWGFSDDGEPSGTAGKPILAQLSGSGIGELTAVVTRYSGGIKLGTGGLVKAYGGGVQQALKLIQTIEKKITTQLRLELDYAFVSIAQAELSRFEAVEVESHYTDKVILIVELEVNHVDALTQSIINKSGAKAMVSPVENN</sequence>
<reference evidence="4 5" key="1">
    <citation type="submission" date="2014-09" db="EMBL/GenBank/DDBJ databases">
        <title>Vibrio maritimus JCM 19240. (C210) whole genome shotgun sequence.</title>
        <authorList>
            <person name="Sawabe T."/>
            <person name="Meirelles P."/>
            <person name="Nakanishi M."/>
            <person name="Sayaka M."/>
            <person name="Hattori M."/>
            <person name="Ohkuma M."/>
        </authorList>
    </citation>
    <scope>NUCLEOTIDE SEQUENCE [LARGE SCALE GENOMIC DNA]</scope>
    <source>
        <strain evidence="4 5">JCM 19240</strain>
    </source>
</reference>
<dbReference type="InterPro" id="IPR036956">
    <property type="entry name" value="Impact_N_sf"/>
</dbReference>
<dbReference type="GO" id="GO:0043168">
    <property type="term" value="F:anion binding"/>
    <property type="evidence" value="ECO:0007669"/>
    <property type="project" value="UniProtKB-ARBA"/>
</dbReference>
<dbReference type="Pfam" id="PF09186">
    <property type="entry name" value="DUF1949"/>
    <property type="match status" value="1"/>
</dbReference>
<dbReference type="GO" id="GO:0032561">
    <property type="term" value="F:guanyl ribonucleotide binding"/>
    <property type="evidence" value="ECO:0007669"/>
    <property type="project" value="UniProtKB-ARBA"/>
</dbReference>
<dbReference type="GO" id="GO:0017111">
    <property type="term" value="F:ribonucleoside triphosphate phosphatase activity"/>
    <property type="evidence" value="ECO:0007669"/>
    <property type="project" value="UniProtKB-ARBA"/>
</dbReference>
<dbReference type="Gene3D" id="3.30.70.240">
    <property type="match status" value="1"/>
</dbReference>
<feature type="domain" description="UPF0029" evidence="3">
    <location>
        <begin position="77"/>
        <end position="131"/>
    </location>
</feature>
<dbReference type="InterPro" id="IPR015269">
    <property type="entry name" value="UPF0029_Impact_C"/>
</dbReference>
<comment type="caution">
    <text evidence="4">The sequence shown here is derived from an EMBL/GenBank/DDBJ whole genome shotgun (WGS) entry which is preliminary data.</text>
</comment>
<dbReference type="Gene3D" id="3.30.230.30">
    <property type="entry name" value="Impact, N-terminal domain"/>
    <property type="match status" value="1"/>
</dbReference>
<dbReference type="GO" id="GO:0006446">
    <property type="term" value="P:regulation of translational initiation"/>
    <property type="evidence" value="ECO:0007669"/>
    <property type="project" value="TreeGrafter"/>
</dbReference>
<feature type="domain" description="Impact N-terminal" evidence="2">
    <location>
        <begin position="4"/>
        <end position="61"/>
    </location>
</feature>
<dbReference type="Pfam" id="PF01205">
    <property type="entry name" value="Impact_N"/>
    <property type="match status" value="1"/>
</dbReference>
<dbReference type="GO" id="GO:0005737">
    <property type="term" value="C:cytoplasm"/>
    <property type="evidence" value="ECO:0007669"/>
    <property type="project" value="TreeGrafter"/>
</dbReference>
<proteinExistence type="inferred from homology"/>
<evidence type="ECO:0008006" key="6">
    <source>
        <dbReference type="Google" id="ProtNLM"/>
    </source>
</evidence>
<dbReference type="InterPro" id="IPR023582">
    <property type="entry name" value="Impact"/>
</dbReference>
<dbReference type="SUPFAM" id="SSF54211">
    <property type="entry name" value="Ribosomal protein S5 domain 2-like"/>
    <property type="match status" value="1"/>
</dbReference>
<evidence type="ECO:0000259" key="2">
    <source>
        <dbReference type="Pfam" id="PF01205"/>
    </source>
</evidence>
<name>A0A090TFK7_9VIBR</name>
<evidence type="ECO:0000256" key="1">
    <source>
        <dbReference type="ARBA" id="ARBA00007665"/>
    </source>
</evidence>
<evidence type="ECO:0000259" key="3">
    <source>
        <dbReference type="Pfam" id="PF09186"/>
    </source>
</evidence>